<protein>
    <submittedName>
        <fullName evidence="2">Uncharacterized protein</fullName>
    </submittedName>
</protein>
<sequence>MKYRFAAGALLAAALLVPAHAQVMPAMGADDADLPLPAMPMAPMAPPAGVRKITDGSLTCEQIHAESRSLEEAMVRHRAASDVAQAEANQAQQAMMSRASGSMAMPMASGLLGMIPGGSLISGMAAQAAMSSQMSAMQDGTAKMTASYQRVAQVQEQLAHAQARNDHLVGLFLQKNCKLPEGAAKP</sequence>
<keyword evidence="1" id="KW-0732">Signal</keyword>
<organism evidence="2 3">
    <name type="scientific">Ramlibacter pallidus</name>
    <dbReference type="NCBI Taxonomy" id="2780087"/>
    <lineage>
        <taxon>Bacteria</taxon>
        <taxon>Pseudomonadati</taxon>
        <taxon>Pseudomonadota</taxon>
        <taxon>Betaproteobacteria</taxon>
        <taxon>Burkholderiales</taxon>
        <taxon>Comamonadaceae</taxon>
        <taxon>Ramlibacter</taxon>
    </lineage>
</organism>
<comment type="caution">
    <text evidence="2">The sequence shown here is derived from an EMBL/GenBank/DDBJ whole genome shotgun (WGS) entry which is preliminary data.</text>
</comment>
<accession>A0ABR9S7R8</accession>
<feature type="signal peptide" evidence="1">
    <location>
        <begin position="1"/>
        <end position="21"/>
    </location>
</feature>
<evidence type="ECO:0000313" key="3">
    <source>
        <dbReference type="Proteomes" id="UP000806285"/>
    </source>
</evidence>
<keyword evidence="3" id="KW-1185">Reference proteome</keyword>
<dbReference type="EMBL" id="JADDIV010000004">
    <property type="protein sequence ID" value="MBE7369047.1"/>
    <property type="molecule type" value="Genomic_DNA"/>
</dbReference>
<evidence type="ECO:0000313" key="2">
    <source>
        <dbReference type="EMBL" id="MBE7369047.1"/>
    </source>
</evidence>
<feature type="chain" id="PRO_5045519131" evidence="1">
    <location>
        <begin position="22"/>
        <end position="186"/>
    </location>
</feature>
<dbReference type="Proteomes" id="UP000806285">
    <property type="component" value="Unassembled WGS sequence"/>
</dbReference>
<name>A0ABR9S7R8_9BURK</name>
<dbReference type="RefSeq" id="WP_193677655.1">
    <property type="nucleotide sequence ID" value="NZ_JADDIV010000004.1"/>
</dbReference>
<gene>
    <name evidence="2" type="ORF">IM787_15900</name>
</gene>
<evidence type="ECO:0000256" key="1">
    <source>
        <dbReference type="SAM" id="SignalP"/>
    </source>
</evidence>
<proteinExistence type="predicted"/>
<reference evidence="2 3" key="1">
    <citation type="submission" date="2020-10" db="EMBL/GenBank/DDBJ databases">
        <title>Ramlibacter sp. HM2 16S ribosomal RNA gene Genome sequencing and assembly.</title>
        <authorList>
            <person name="Kang M."/>
        </authorList>
    </citation>
    <scope>NUCLEOTIDE SEQUENCE [LARGE SCALE GENOMIC DNA]</scope>
    <source>
        <strain evidence="2 3">HM2</strain>
    </source>
</reference>